<protein>
    <submittedName>
        <fullName evidence="2">Uncharacterized protein</fullName>
    </submittedName>
</protein>
<gene>
    <name evidence="2" type="ORF">BQ8794_240282</name>
</gene>
<evidence type="ECO:0000256" key="1">
    <source>
        <dbReference type="SAM" id="MobiDB-lite"/>
    </source>
</evidence>
<organism evidence="2 3">
    <name type="scientific">Mesorhizobium prunaredense</name>
    <dbReference type="NCBI Taxonomy" id="1631249"/>
    <lineage>
        <taxon>Bacteria</taxon>
        <taxon>Pseudomonadati</taxon>
        <taxon>Pseudomonadota</taxon>
        <taxon>Alphaproteobacteria</taxon>
        <taxon>Hyphomicrobiales</taxon>
        <taxon>Phyllobacteriaceae</taxon>
        <taxon>Mesorhizobium</taxon>
    </lineage>
</organism>
<reference evidence="3" key="1">
    <citation type="submission" date="2017-01" db="EMBL/GenBank/DDBJ databases">
        <authorList>
            <person name="Brunel B."/>
        </authorList>
    </citation>
    <scope>NUCLEOTIDE SEQUENCE [LARGE SCALE GENOMIC DNA]</scope>
</reference>
<keyword evidence="3" id="KW-1185">Reference proteome</keyword>
<feature type="region of interest" description="Disordered" evidence="1">
    <location>
        <begin position="1"/>
        <end position="33"/>
    </location>
</feature>
<evidence type="ECO:0000313" key="3">
    <source>
        <dbReference type="Proteomes" id="UP000188388"/>
    </source>
</evidence>
<proteinExistence type="predicted"/>
<evidence type="ECO:0000313" key="2">
    <source>
        <dbReference type="EMBL" id="SIT56075.1"/>
    </source>
</evidence>
<dbReference type="AlphaFoldDB" id="A0A1R3V851"/>
<dbReference type="EMBL" id="FTPD01000017">
    <property type="protein sequence ID" value="SIT56075.1"/>
    <property type="molecule type" value="Genomic_DNA"/>
</dbReference>
<sequence length="105" mass="11260">MRKSPHKIELVTLATPGKGSAEERSGQAADVTGSASDANALVFKDKLRQEDTKPNVDSPTVLARRQTCAFVCFSYRGEVCAGEIILGVRPRRPATLAGEVVTDDE</sequence>
<accession>A0A1R3V851</accession>
<dbReference type="Proteomes" id="UP000188388">
    <property type="component" value="Unassembled WGS sequence"/>
</dbReference>
<dbReference type="STRING" id="1631249.BQ8794_240282"/>
<name>A0A1R3V851_9HYPH</name>